<evidence type="ECO:0000313" key="1">
    <source>
        <dbReference type="EMBL" id="JAD98688.1"/>
    </source>
</evidence>
<accession>A0A0A9EI62</accession>
<reference evidence="1" key="1">
    <citation type="submission" date="2014-09" db="EMBL/GenBank/DDBJ databases">
        <authorList>
            <person name="Magalhaes I.L.F."/>
            <person name="Oliveira U."/>
            <person name="Santos F.R."/>
            <person name="Vidigal T.H.D.A."/>
            <person name="Brescovit A.D."/>
            <person name="Santos A.J."/>
        </authorList>
    </citation>
    <scope>NUCLEOTIDE SEQUENCE</scope>
    <source>
        <tissue evidence="1">Shoot tissue taken approximately 20 cm above the soil surface</tissue>
    </source>
</reference>
<dbReference type="EMBL" id="GBRH01199207">
    <property type="protein sequence ID" value="JAD98688.1"/>
    <property type="molecule type" value="Transcribed_RNA"/>
</dbReference>
<sequence>MQPFGPHVTGTLLFWAPVGVRKLHNDLGLRLFFLILEVGNKTTQKIKETGSSYAQCINSSRTYKLNTSISCTNYYLIETNIHAHQFLENANHQWSTTPKAN</sequence>
<reference evidence="1" key="2">
    <citation type="journal article" date="2015" name="Data Brief">
        <title>Shoot transcriptome of the giant reed, Arundo donax.</title>
        <authorList>
            <person name="Barrero R.A."/>
            <person name="Guerrero F.D."/>
            <person name="Moolhuijzen P."/>
            <person name="Goolsby J.A."/>
            <person name="Tidwell J."/>
            <person name="Bellgard S.E."/>
            <person name="Bellgard M.I."/>
        </authorList>
    </citation>
    <scope>NUCLEOTIDE SEQUENCE</scope>
    <source>
        <tissue evidence="1">Shoot tissue taken approximately 20 cm above the soil surface</tissue>
    </source>
</reference>
<organism evidence="1">
    <name type="scientific">Arundo donax</name>
    <name type="common">Giant reed</name>
    <name type="synonym">Donax arundinaceus</name>
    <dbReference type="NCBI Taxonomy" id="35708"/>
    <lineage>
        <taxon>Eukaryota</taxon>
        <taxon>Viridiplantae</taxon>
        <taxon>Streptophyta</taxon>
        <taxon>Embryophyta</taxon>
        <taxon>Tracheophyta</taxon>
        <taxon>Spermatophyta</taxon>
        <taxon>Magnoliopsida</taxon>
        <taxon>Liliopsida</taxon>
        <taxon>Poales</taxon>
        <taxon>Poaceae</taxon>
        <taxon>PACMAD clade</taxon>
        <taxon>Arundinoideae</taxon>
        <taxon>Arundineae</taxon>
        <taxon>Arundo</taxon>
    </lineage>
</organism>
<dbReference type="AlphaFoldDB" id="A0A0A9EI62"/>
<proteinExistence type="predicted"/>
<protein>
    <submittedName>
        <fullName evidence="1">Uncharacterized protein</fullName>
    </submittedName>
</protein>
<name>A0A0A9EI62_ARUDO</name>